<feature type="domain" description="G2 and S phase-expressed protein 1 N-terminal" evidence="6">
    <location>
        <begin position="9"/>
        <end position="153"/>
    </location>
</feature>
<evidence type="ECO:0000313" key="7">
    <source>
        <dbReference type="EMBL" id="KAF6398921.1"/>
    </source>
</evidence>
<protein>
    <submittedName>
        <fullName evidence="7">G2 and S-phase expressed 1</fullName>
    </submittedName>
</protein>
<dbReference type="EMBL" id="JACASF010000026">
    <property type="protein sequence ID" value="KAF6398921.1"/>
    <property type="molecule type" value="Genomic_DNA"/>
</dbReference>
<name>A0A7J8BKB2_MOLMO</name>
<dbReference type="Proteomes" id="UP000550707">
    <property type="component" value="Unassembled WGS sequence"/>
</dbReference>
<evidence type="ECO:0000256" key="5">
    <source>
        <dbReference type="SAM" id="MobiDB-lite"/>
    </source>
</evidence>
<evidence type="ECO:0000256" key="2">
    <source>
        <dbReference type="ARBA" id="ARBA00022490"/>
    </source>
</evidence>
<evidence type="ECO:0000256" key="1">
    <source>
        <dbReference type="ARBA" id="ARBA00004245"/>
    </source>
</evidence>
<feature type="region of interest" description="Disordered" evidence="5">
    <location>
        <begin position="98"/>
        <end position="117"/>
    </location>
</feature>
<comment type="subcellular location">
    <subcellularLocation>
        <location evidence="1">Cytoplasm</location>
        <location evidence="1">Cytoskeleton</location>
    </subcellularLocation>
</comment>
<dbReference type="PANTHER" id="PTHR21584:SF10">
    <property type="entry name" value="G2 AND S PHASE-EXPRESSED PROTEIN 1"/>
    <property type="match status" value="1"/>
</dbReference>
<dbReference type="AlphaFoldDB" id="A0A7J8BKB2"/>
<dbReference type="InterPro" id="IPR032768">
    <property type="entry name" value="GTSE1_N"/>
</dbReference>
<dbReference type="InterPro" id="IPR026657">
    <property type="entry name" value="DDA3/GTSE-1"/>
</dbReference>
<evidence type="ECO:0000259" key="6">
    <source>
        <dbReference type="Pfam" id="PF15259"/>
    </source>
</evidence>
<evidence type="ECO:0000256" key="3">
    <source>
        <dbReference type="ARBA" id="ARBA00022553"/>
    </source>
</evidence>
<feature type="compositionally biased region" description="Polar residues" evidence="5">
    <location>
        <begin position="545"/>
        <end position="557"/>
    </location>
</feature>
<organism evidence="7 8">
    <name type="scientific">Molossus molossus</name>
    <name type="common">Pallas' mastiff bat</name>
    <name type="synonym">Vespertilio molossus</name>
    <dbReference type="NCBI Taxonomy" id="27622"/>
    <lineage>
        <taxon>Eukaryota</taxon>
        <taxon>Metazoa</taxon>
        <taxon>Chordata</taxon>
        <taxon>Craniata</taxon>
        <taxon>Vertebrata</taxon>
        <taxon>Euteleostomi</taxon>
        <taxon>Mammalia</taxon>
        <taxon>Eutheria</taxon>
        <taxon>Laurasiatheria</taxon>
        <taxon>Chiroptera</taxon>
        <taxon>Yangochiroptera</taxon>
        <taxon>Molossidae</taxon>
        <taxon>Molossus</taxon>
    </lineage>
</organism>
<dbReference type="Pfam" id="PF15259">
    <property type="entry name" value="GTSE1_N"/>
    <property type="match status" value="1"/>
</dbReference>
<feature type="region of interest" description="Disordered" evidence="5">
    <location>
        <begin position="52"/>
        <end position="71"/>
    </location>
</feature>
<feature type="compositionally biased region" description="Polar residues" evidence="5">
    <location>
        <begin position="326"/>
        <end position="349"/>
    </location>
</feature>
<accession>A0A7J8BKB2</accession>
<evidence type="ECO:0000313" key="8">
    <source>
        <dbReference type="Proteomes" id="UP000550707"/>
    </source>
</evidence>
<sequence length="704" mass="74052">MEGPGKDEILLLADEKFDFDLSLSSVSANEDDEVFFGPVGHKERCIAASLELGSQRPAEPPSPAPGSPLRWSPVPGEQFVEVYKEARLLALRIESSCRSHAAPAAGPHDAVSQEDVERFIQESQLKMNLFEKENKTRKSPNSLKRETYYLSDSPLGAPQPPSGQGLPSAPAQAGLARTPGPPLPARSLPVEPGPVHPPNLAGTQKKVVSKLLPPRALSTRGKSTREAVEPMKEKPASPSRMKILNEKESHRNVPHYKPRTAQDITSLPALGSHLVQGKQSLPIPNKPGLKKSLLKPPGCAGALARKPRAPGPVCASPAAGRETSSERPSISADSSWPPSNPGQAGTTAVQPALQADPAAVCRPAQSPGLAASTAEQPAAPTSPAVVQPQTPALGGPRLHAQPSSSLSSRLSRAGGSRRDSFPNPKTRVMPVPASQFKTPKFPTGDPPDSATPRFSRAQRPQSCTSAGRAIHSTPAQRSSGPASRTPLSTRRVSALPTPAGRRLSGLPLLTPTAVPRTLPSPLCVSAQRLSSGPRGARAVRAGPGSSRQAAPQRSGASSDGRFSPPEAVPRALCFSPEKSEVTVSESVTAELARGEAQPLEELSPGEAVLVDIRLDQLHLAPKAASSPRADAPLIDFCSTPEADVALRADSRPLIDLLVNTPDTDRNTGSKPLPEVGQLIDLCSPLIQLSPEANKENVDSPLLKF</sequence>
<keyword evidence="4" id="KW-0206">Cytoskeleton</keyword>
<feature type="compositionally biased region" description="Low complexity" evidence="5">
    <location>
        <begin position="403"/>
        <end position="414"/>
    </location>
</feature>
<keyword evidence="2" id="KW-0963">Cytoplasm</keyword>
<dbReference type="PANTHER" id="PTHR21584">
    <property type="entry name" value="DIFFERENTIAL DISPLAY AND ACTIVATED BY P53 DDA3 /G2 S PHASE EXPRESSED 1"/>
    <property type="match status" value="1"/>
</dbReference>
<proteinExistence type="predicted"/>
<evidence type="ECO:0000256" key="4">
    <source>
        <dbReference type="ARBA" id="ARBA00023212"/>
    </source>
</evidence>
<comment type="caution">
    <text evidence="7">The sequence shown here is derived from an EMBL/GenBank/DDBJ whole genome shotgun (WGS) entry which is preliminary data.</text>
</comment>
<feature type="region of interest" description="Disordered" evidence="5">
    <location>
        <begin position="126"/>
        <end position="242"/>
    </location>
</feature>
<dbReference type="InParanoid" id="A0A7J8BKB2"/>
<keyword evidence="3" id="KW-0597">Phosphoprotein</keyword>
<feature type="region of interest" description="Disordered" evidence="5">
    <location>
        <begin position="275"/>
        <end position="568"/>
    </location>
</feature>
<gene>
    <name evidence="7" type="ORF">HJG59_006071</name>
</gene>
<dbReference type="GO" id="GO:0005881">
    <property type="term" value="C:cytoplasmic microtubule"/>
    <property type="evidence" value="ECO:0007669"/>
    <property type="project" value="TreeGrafter"/>
</dbReference>
<dbReference type="GO" id="GO:0008017">
    <property type="term" value="F:microtubule binding"/>
    <property type="evidence" value="ECO:0007669"/>
    <property type="project" value="TreeGrafter"/>
</dbReference>
<keyword evidence="8" id="KW-1185">Reference proteome</keyword>
<feature type="compositionally biased region" description="Basic and acidic residues" evidence="5">
    <location>
        <begin position="223"/>
        <end position="235"/>
    </location>
</feature>
<feature type="compositionally biased region" description="Polar residues" evidence="5">
    <location>
        <begin position="473"/>
        <end position="491"/>
    </location>
</feature>
<reference evidence="7 8" key="1">
    <citation type="journal article" date="2020" name="Nature">
        <title>Six reference-quality genomes reveal evolution of bat adaptations.</title>
        <authorList>
            <person name="Jebb D."/>
            <person name="Huang Z."/>
            <person name="Pippel M."/>
            <person name="Hughes G.M."/>
            <person name="Lavrichenko K."/>
            <person name="Devanna P."/>
            <person name="Winkler S."/>
            <person name="Jermiin L.S."/>
            <person name="Skirmuntt E.C."/>
            <person name="Katzourakis A."/>
            <person name="Burkitt-Gray L."/>
            <person name="Ray D.A."/>
            <person name="Sullivan K.A.M."/>
            <person name="Roscito J.G."/>
            <person name="Kirilenko B.M."/>
            <person name="Davalos L.M."/>
            <person name="Corthals A.P."/>
            <person name="Power M.L."/>
            <person name="Jones G."/>
            <person name="Ransome R.D."/>
            <person name="Dechmann D.K.N."/>
            <person name="Locatelli A.G."/>
            <person name="Puechmaille S.J."/>
            <person name="Fedrigo O."/>
            <person name="Jarvis E.D."/>
            <person name="Hiller M."/>
            <person name="Vernes S.C."/>
            <person name="Myers E.W."/>
            <person name="Teeling E.C."/>
        </authorList>
    </citation>
    <scope>NUCLEOTIDE SEQUENCE [LARGE SCALE GENOMIC DNA]</scope>
    <source>
        <strain evidence="7">MMolMol1</strain>
        <tissue evidence="7">Muscle</tissue>
    </source>
</reference>
<dbReference type="FunCoup" id="A0A7J8BKB2">
    <property type="interactions" value="645"/>
</dbReference>